<organism evidence="1">
    <name type="scientific">Arundo donax</name>
    <name type="common">Giant reed</name>
    <name type="synonym">Donax arundinaceus</name>
    <dbReference type="NCBI Taxonomy" id="35708"/>
    <lineage>
        <taxon>Eukaryota</taxon>
        <taxon>Viridiplantae</taxon>
        <taxon>Streptophyta</taxon>
        <taxon>Embryophyta</taxon>
        <taxon>Tracheophyta</taxon>
        <taxon>Spermatophyta</taxon>
        <taxon>Magnoliopsida</taxon>
        <taxon>Liliopsida</taxon>
        <taxon>Poales</taxon>
        <taxon>Poaceae</taxon>
        <taxon>PACMAD clade</taxon>
        <taxon>Arundinoideae</taxon>
        <taxon>Arundineae</taxon>
        <taxon>Arundo</taxon>
    </lineage>
</organism>
<proteinExistence type="predicted"/>
<name>A0A0A9A2L3_ARUDO</name>
<evidence type="ECO:0000313" key="1">
    <source>
        <dbReference type="EMBL" id="JAD45336.1"/>
    </source>
</evidence>
<accession>A0A0A9A2L3</accession>
<protein>
    <submittedName>
        <fullName evidence="1">Uncharacterized protein</fullName>
    </submittedName>
</protein>
<sequence>MGQVGIMCLTVL</sequence>
<dbReference type="EMBL" id="GBRH01252559">
    <property type="protein sequence ID" value="JAD45336.1"/>
    <property type="molecule type" value="Transcribed_RNA"/>
</dbReference>
<reference evidence="1" key="2">
    <citation type="journal article" date="2015" name="Data Brief">
        <title>Shoot transcriptome of the giant reed, Arundo donax.</title>
        <authorList>
            <person name="Barrero R.A."/>
            <person name="Guerrero F.D."/>
            <person name="Moolhuijzen P."/>
            <person name="Goolsby J.A."/>
            <person name="Tidwell J."/>
            <person name="Bellgard S.E."/>
            <person name="Bellgard M.I."/>
        </authorList>
    </citation>
    <scope>NUCLEOTIDE SEQUENCE</scope>
    <source>
        <tissue evidence="1">Shoot tissue taken approximately 20 cm above the soil surface</tissue>
    </source>
</reference>
<reference evidence="1" key="1">
    <citation type="submission" date="2014-09" db="EMBL/GenBank/DDBJ databases">
        <authorList>
            <person name="Magalhaes I.L.F."/>
            <person name="Oliveira U."/>
            <person name="Santos F.R."/>
            <person name="Vidigal T.H.D.A."/>
            <person name="Brescovit A.D."/>
            <person name="Santos A.J."/>
        </authorList>
    </citation>
    <scope>NUCLEOTIDE SEQUENCE</scope>
    <source>
        <tissue evidence="1">Shoot tissue taken approximately 20 cm above the soil surface</tissue>
    </source>
</reference>